<keyword evidence="3" id="KW-1185">Reference proteome</keyword>
<gene>
    <name evidence="2" type="ORF">CCMP2556_LOCUS18641</name>
</gene>
<evidence type="ECO:0000313" key="2">
    <source>
        <dbReference type="EMBL" id="CAK9032330.1"/>
    </source>
</evidence>
<keyword evidence="1" id="KW-0547">Nucleotide-binding</keyword>
<reference evidence="2 3" key="1">
    <citation type="submission" date="2024-02" db="EMBL/GenBank/DDBJ databases">
        <authorList>
            <person name="Chen Y."/>
            <person name="Shah S."/>
            <person name="Dougan E. K."/>
            <person name="Thang M."/>
            <person name="Chan C."/>
        </authorList>
    </citation>
    <scope>NUCLEOTIDE SEQUENCE [LARGE SCALE GENOMIC DNA]</scope>
</reference>
<dbReference type="Proteomes" id="UP001642484">
    <property type="component" value="Unassembled WGS sequence"/>
</dbReference>
<protein>
    <recommendedName>
        <fullName evidence="4">Protein kinase domain-containing protein</fullName>
    </recommendedName>
</protein>
<accession>A0ABP0L1K5</accession>
<feature type="binding site" evidence="1">
    <location>
        <position position="141"/>
    </location>
    <ligand>
        <name>ATP</name>
        <dbReference type="ChEBI" id="CHEBI:30616"/>
    </ligand>
</feature>
<dbReference type="PROSITE" id="PS00107">
    <property type="entry name" value="PROTEIN_KINASE_ATP"/>
    <property type="match status" value="1"/>
</dbReference>
<comment type="caution">
    <text evidence="2">The sequence shown here is derived from an EMBL/GenBank/DDBJ whole genome shotgun (WGS) entry which is preliminary data.</text>
</comment>
<dbReference type="InterPro" id="IPR011009">
    <property type="entry name" value="Kinase-like_dom_sf"/>
</dbReference>
<evidence type="ECO:0000256" key="1">
    <source>
        <dbReference type="PROSITE-ProRule" id="PRU10141"/>
    </source>
</evidence>
<organism evidence="2 3">
    <name type="scientific">Durusdinium trenchii</name>
    <dbReference type="NCBI Taxonomy" id="1381693"/>
    <lineage>
        <taxon>Eukaryota</taxon>
        <taxon>Sar</taxon>
        <taxon>Alveolata</taxon>
        <taxon>Dinophyceae</taxon>
        <taxon>Suessiales</taxon>
        <taxon>Symbiodiniaceae</taxon>
        <taxon>Durusdinium</taxon>
    </lineage>
</organism>
<evidence type="ECO:0000313" key="3">
    <source>
        <dbReference type="Proteomes" id="UP001642484"/>
    </source>
</evidence>
<dbReference type="EMBL" id="CAXAMN010010668">
    <property type="protein sequence ID" value="CAK9032330.1"/>
    <property type="molecule type" value="Genomic_DNA"/>
</dbReference>
<proteinExistence type="predicted"/>
<dbReference type="InterPro" id="IPR017441">
    <property type="entry name" value="Protein_kinase_ATP_BS"/>
</dbReference>
<evidence type="ECO:0008006" key="4">
    <source>
        <dbReference type="Google" id="ProtNLM"/>
    </source>
</evidence>
<keyword evidence="1" id="KW-0067">ATP-binding</keyword>
<sequence length="262" mass="28239">MFQELPWLTWTDADLADFDPDESRDPVSQVSAAAEGLHGPTAVHLAAHRARDAVHVTTSEPGQRLLLGVQTGQRVLLLDKDHPAVSAPSGIKVAVLWAVKPDDLLTQLPKHFAFGELLGQGQFSKVLEVTECATGRRCVAKTRLKTDTAAAELWHEAMALKILQKSSVFPEPGRVERALVEVFPSSPKRDRLGLPVRTADQARDGARGVNVGIECLGMCESPSVPFSGDPVEKDAGELESLRTEGCKSGCSKEVGAELKFLC</sequence>
<dbReference type="SUPFAM" id="SSF56112">
    <property type="entry name" value="Protein kinase-like (PK-like)"/>
    <property type="match status" value="1"/>
</dbReference>
<name>A0ABP0L1K5_9DINO</name>
<dbReference type="Gene3D" id="3.30.200.20">
    <property type="entry name" value="Phosphorylase Kinase, domain 1"/>
    <property type="match status" value="1"/>
</dbReference>